<keyword evidence="2" id="KW-1185">Reference proteome</keyword>
<proteinExistence type="predicted"/>
<comment type="caution">
    <text evidence="1">The sequence shown here is derived from an EMBL/GenBank/DDBJ whole genome shotgun (WGS) entry which is preliminary data.</text>
</comment>
<dbReference type="EMBL" id="JACHOC010000007">
    <property type="protein sequence ID" value="MBB4623801.1"/>
    <property type="molecule type" value="Genomic_DNA"/>
</dbReference>
<sequence>MILSVSRRTDIPAFYSDWFYNRIKEGYIYVRNPMNIHQISKIEINPDVVDCIVFWTKNPKKMLSRLNELSDYNYYFQFTINSYDKALELNVPKKSNVIDTFKELSDKIGSNKVIWRYDPILLSHKIDINYHIQYFEEIAKRLSSFTNKCTISFIDNYKKTERNLDGTGSKELSDSEIILLSKDLVKIASSYDIEIQTCAEKIDLKAIGIKHGRCIDNIVIEGIVGYQLETKKDKNQRSECGCIESIDIGEYNTCCHNCLYCYANFNKDQVMQKTKRHNPLSPLLIGDVTDKDTIKERRVASLRKKSLF</sequence>
<name>A0ABR6KQU7_9BACT</name>
<gene>
    <name evidence="1" type="ORF">GGQ57_003717</name>
</gene>
<dbReference type="Pfam" id="PF08902">
    <property type="entry name" value="DUF1848"/>
    <property type="match status" value="1"/>
</dbReference>
<evidence type="ECO:0000313" key="2">
    <source>
        <dbReference type="Proteomes" id="UP000533637"/>
    </source>
</evidence>
<organism evidence="1 2">
    <name type="scientific">Parabacteroides faecis</name>
    <dbReference type="NCBI Taxonomy" id="1217282"/>
    <lineage>
        <taxon>Bacteria</taxon>
        <taxon>Pseudomonadati</taxon>
        <taxon>Bacteroidota</taxon>
        <taxon>Bacteroidia</taxon>
        <taxon>Bacteroidales</taxon>
        <taxon>Tannerellaceae</taxon>
        <taxon>Parabacteroides</taxon>
    </lineage>
</organism>
<accession>A0ABR6KQU7</accession>
<dbReference type="Proteomes" id="UP000533637">
    <property type="component" value="Unassembled WGS sequence"/>
</dbReference>
<dbReference type="RefSeq" id="WP_129734929.1">
    <property type="nucleotide sequence ID" value="NZ_BMPB01000008.1"/>
</dbReference>
<evidence type="ECO:0000313" key="1">
    <source>
        <dbReference type="EMBL" id="MBB4623801.1"/>
    </source>
</evidence>
<reference evidence="1 2" key="1">
    <citation type="submission" date="2020-08" db="EMBL/GenBank/DDBJ databases">
        <title>Genomic Encyclopedia of Type Strains, Phase IV (KMG-IV): sequencing the most valuable type-strain genomes for metagenomic binning, comparative biology and taxonomic classification.</title>
        <authorList>
            <person name="Goeker M."/>
        </authorList>
    </citation>
    <scope>NUCLEOTIDE SEQUENCE [LARGE SCALE GENOMIC DNA]</scope>
    <source>
        <strain evidence="1 2">DSM 102983</strain>
    </source>
</reference>
<dbReference type="InterPro" id="IPR014998">
    <property type="entry name" value="DUF1848"/>
</dbReference>
<protein>
    <submittedName>
        <fullName evidence="1">DNA repair photolyase</fullName>
    </submittedName>
</protein>